<dbReference type="GeneID" id="22912088"/>
<comment type="caution">
    <text evidence="1">The sequence shown here is derived from an EMBL/GenBank/DDBJ whole genome shotgun (WGS) entry which is preliminary data.</text>
</comment>
<keyword evidence="2" id="KW-1185">Reference proteome</keyword>
<gene>
    <name evidence="1" type="ORF">GNI_056260</name>
</gene>
<dbReference type="Proteomes" id="UP000019763">
    <property type="component" value="Unassembled WGS sequence"/>
</dbReference>
<dbReference type="RefSeq" id="XP_011129965.1">
    <property type="nucleotide sequence ID" value="XM_011131663.1"/>
</dbReference>
<dbReference type="AlphaFoldDB" id="A0A023B8U8"/>
<evidence type="ECO:0000313" key="2">
    <source>
        <dbReference type="Proteomes" id="UP000019763"/>
    </source>
</evidence>
<dbReference type="EMBL" id="AFNH02000426">
    <property type="protein sequence ID" value="EZG70303.1"/>
    <property type="molecule type" value="Genomic_DNA"/>
</dbReference>
<accession>A0A023B8U8</accession>
<protein>
    <submittedName>
        <fullName evidence="1">Uncharacterized protein</fullName>
    </submittedName>
</protein>
<reference evidence="1" key="1">
    <citation type="submission" date="2013-12" db="EMBL/GenBank/DDBJ databases">
        <authorList>
            <person name="Omoto C.K."/>
            <person name="Sibley D."/>
            <person name="Venepally P."/>
            <person name="Hadjithomas M."/>
            <person name="Karamycheva S."/>
            <person name="Brunk B."/>
            <person name="Roos D."/>
            <person name="Caler E."/>
            <person name="Lorenzi H."/>
        </authorList>
    </citation>
    <scope>NUCLEOTIDE SEQUENCE</scope>
</reference>
<sequence length="343" mass="37685">MFVSPSRSSSSGTALVAALTVFHNGTPALANTAGHRALHVELLPRSEKAPKMKPLKVKVAVPCVPSDLKNFNIAKDCNAIQIVRGPSSSDRRAIEFGASLLGEVWRQIREGSVMITREQHEACQKVLQDLGASMFSEWGDGAEDMCSAAAIPLFTCDDPFTLPRVEDTWAVVKAKDLVADSWSDSAQTSTRSWSELLCALGKNKMVLGLAFGTALALVMNMSPFSTPQPESIVPSKYCGPNYVQYFARPSDRAFTQICEDSTVLLENRLAKNGCRRDHKSTCAFLEPLCKRFWAANGRTESIWDRAVPGISKHERFNHVFIETDEQGNFDKVALSELPPSCTR</sequence>
<name>A0A023B8U8_GRENI</name>
<proteinExistence type="predicted"/>
<organism evidence="1 2">
    <name type="scientific">Gregarina niphandrodes</name>
    <name type="common">Septate eugregarine</name>
    <dbReference type="NCBI Taxonomy" id="110365"/>
    <lineage>
        <taxon>Eukaryota</taxon>
        <taxon>Sar</taxon>
        <taxon>Alveolata</taxon>
        <taxon>Apicomplexa</taxon>
        <taxon>Conoidasida</taxon>
        <taxon>Gregarinasina</taxon>
        <taxon>Eugregarinorida</taxon>
        <taxon>Gregarinidae</taxon>
        <taxon>Gregarina</taxon>
    </lineage>
</organism>
<dbReference type="VEuPathDB" id="CryptoDB:GNI_056260"/>
<evidence type="ECO:0000313" key="1">
    <source>
        <dbReference type="EMBL" id="EZG70303.1"/>
    </source>
</evidence>